<keyword evidence="1" id="KW-1133">Transmembrane helix</keyword>
<dbReference type="EnsemblProtists" id="PYU1_T010962">
    <property type="protein sequence ID" value="PYU1_T010962"/>
    <property type="gene ID" value="PYU1_G010939"/>
</dbReference>
<dbReference type="AlphaFoldDB" id="K3X163"/>
<proteinExistence type="predicted"/>
<reference evidence="2" key="3">
    <citation type="submission" date="2015-02" db="UniProtKB">
        <authorList>
            <consortium name="EnsemblProtists"/>
        </authorList>
    </citation>
    <scope>IDENTIFICATION</scope>
    <source>
        <strain evidence="2">DAOM BR144</strain>
    </source>
</reference>
<reference evidence="3" key="1">
    <citation type="journal article" date="2010" name="Genome Biol.">
        <title>Genome sequence of the necrotrophic plant pathogen Pythium ultimum reveals original pathogenicity mechanisms and effector repertoire.</title>
        <authorList>
            <person name="Levesque C.A."/>
            <person name="Brouwer H."/>
            <person name="Cano L."/>
            <person name="Hamilton J.P."/>
            <person name="Holt C."/>
            <person name="Huitema E."/>
            <person name="Raffaele S."/>
            <person name="Robideau G.P."/>
            <person name="Thines M."/>
            <person name="Win J."/>
            <person name="Zerillo M.M."/>
            <person name="Beakes G.W."/>
            <person name="Boore J.L."/>
            <person name="Busam D."/>
            <person name="Dumas B."/>
            <person name="Ferriera S."/>
            <person name="Fuerstenberg S.I."/>
            <person name="Gachon C.M."/>
            <person name="Gaulin E."/>
            <person name="Govers F."/>
            <person name="Grenville-Briggs L."/>
            <person name="Horner N."/>
            <person name="Hostetler J."/>
            <person name="Jiang R.H."/>
            <person name="Johnson J."/>
            <person name="Krajaejun T."/>
            <person name="Lin H."/>
            <person name="Meijer H.J."/>
            <person name="Moore B."/>
            <person name="Morris P."/>
            <person name="Phuntmart V."/>
            <person name="Puiu D."/>
            <person name="Shetty J."/>
            <person name="Stajich J.E."/>
            <person name="Tripathy S."/>
            <person name="Wawra S."/>
            <person name="van West P."/>
            <person name="Whitty B.R."/>
            <person name="Coutinho P.M."/>
            <person name="Henrissat B."/>
            <person name="Martin F."/>
            <person name="Thomas P.D."/>
            <person name="Tyler B.M."/>
            <person name="De Vries R.P."/>
            <person name="Kamoun S."/>
            <person name="Yandell M."/>
            <person name="Tisserat N."/>
            <person name="Buell C.R."/>
        </authorList>
    </citation>
    <scope>NUCLEOTIDE SEQUENCE</scope>
    <source>
        <strain evidence="3">DAOM:BR144</strain>
    </source>
</reference>
<dbReference type="eggNOG" id="ENOG502T32X">
    <property type="taxonomic scope" value="Eukaryota"/>
</dbReference>
<evidence type="ECO:0000313" key="3">
    <source>
        <dbReference type="Proteomes" id="UP000019132"/>
    </source>
</evidence>
<dbReference type="Proteomes" id="UP000019132">
    <property type="component" value="Unassembled WGS sequence"/>
</dbReference>
<dbReference type="EMBL" id="GL376590">
    <property type="status" value="NOT_ANNOTATED_CDS"/>
    <property type="molecule type" value="Genomic_DNA"/>
</dbReference>
<organism evidence="2 3">
    <name type="scientific">Globisporangium ultimum (strain ATCC 200006 / CBS 805.95 / DAOM BR144)</name>
    <name type="common">Pythium ultimum</name>
    <dbReference type="NCBI Taxonomy" id="431595"/>
    <lineage>
        <taxon>Eukaryota</taxon>
        <taxon>Sar</taxon>
        <taxon>Stramenopiles</taxon>
        <taxon>Oomycota</taxon>
        <taxon>Peronosporomycetes</taxon>
        <taxon>Pythiales</taxon>
        <taxon>Pythiaceae</taxon>
        <taxon>Globisporangium</taxon>
    </lineage>
</organism>
<evidence type="ECO:0000256" key="1">
    <source>
        <dbReference type="SAM" id="Phobius"/>
    </source>
</evidence>
<name>K3X163_GLOUD</name>
<sequence length="105" mass="11442">MRNDRVDVMVESEIATFSMSVSCAFLKFANKSSSYVTLPKSMVVRNLSSGLPNSTIFERLVWMVWVTYTLPLGLSIAAVCFSAATGSGMIISDELKYTASYGPPV</sequence>
<accession>K3X163</accession>
<keyword evidence="1" id="KW-0812">Transmembrane</keyword>
<feature type="transmembrane region" description="Helical" evidence="1">
    <location>
        <begin position="60"/>
        <end position="84"/>
    </location>
</feature>
<dbReference type="HOGENOM" id="CLU_2241980_0_0_1"/>
<keyword evidence="1" id="KW-0472">Membrane</keyword>
<evidence type="ECO:0000313" key="2">
    <source>
        <dbReference type="EnsemblProtists" id="PYU1_T010962"/>
    </source>
</evidence>
<dbReference type="VEuPathDB" id="FungiDB:PYU1_G010939"/>
<reference evidence="3" key="2">
    <citation type="submission" date="2010-04" db="EMBL/GenBank/DDBJ databases">
        <authorList>
            <person name="Buell R."/>
            <person name="Hamilton J."/>
            <person name="Hostetler J."/>
        </authorList>
    </citation>
    <scope>NUCLEOTIDE SEQUENCE [LARGE SCALE GENOMIC DNA]</scope>
    <source>
        <strain evidence="3">DAOM:BR144</strain>
    </source>
</reference>
<protein>
    <submittedName>
        <fullName evidence="2">Uncharacterized protein</fullName>
    </submittedName>
</protein>
<dbReference type="InParanoid" id="K3X163"/>
<keyword evidence="3" id="KW-1185">Reference proteome</keyword>